<name>A0A561C3R7_9BURK</name>
<dbReference type="InterPro" id="IPR039536">
    <property type="entry name" value="TetR_C_Proteobacteria"/>
</dbReference>
<dbReference type="EMBL" id="VIVL01000005">
    <property type="protein sequence ID" value="TWD85849.1"/>
    <property type="molecule type" value="Genomic_DNA"/>
</dbReference>
<evidence type="ECO:0000259" key="1">
    <source>
        <dbReference type="Pfam" id="PF14246"/>
    </source>
</evidence>
<feature type="domain" description="Transcriptional regulator TetR C-terminal Proteobacteria type" evidence="1">
    <location>
        <begin position="2"/>
        <end position="59"/>
    </location>
</feature>
<proteinExistence type="predicted"/>
<reference evidence="2 3" key="1">
    <citation type="submission" date="2019-06" db="EMBL/GenBank/DDBJ databases">
        <title>Sorghum-associated microbial communities from plants grown in Nebraska, USA.</title>
        <authorList>
            <person name="Schachtman D."/>
        </authorList>
    </citation>
    <scope>NUCLEOTIDE SEQUENCE [LARGE SCALE GENOMIC DNA]</scope>
    <source>
        <strain evidence="2 3">T529</strain>
    </source>
</reference>
<organism evidence="2 3">
    <name type="scientific">Variovorax beijingensis</name>
    <dbReference type="NCBI Taxonomy" id="2496117"/>
    <lineage>
        <taxon>Bacteria</taxon>
        <taxon>Pseudomonadati</taxon>
        <taxon>Pseudomonadota</taxon>
        <taxon>Betaproteobacteria</taxon>
        <taxon>Burkholderiales</taxon>
        <taxon>Comamonadaceae</taxon>
        <taxon>Variovorax</taxon>
    </lineage>
</organism>
<evidence type="ECO:0000313" key="3">
    <source>
        <dbReference type="Proteomes" id="UP000319722"/>
    </source>
</evidence>
<sequence length="66" mass="7065">MRKGRLRKADPSVAAAHLTALLDSETVRPSLLGMQGPLTRRELREATRRAVQVFLGGYASASTTAG</sequence>
<accession>A0A561C3R7</accession>
<protein>
    <submittedName>
        <fullName evidence="2">AefR-like transcriptional repressor</fullName>
    </submittedName>
</protein>
<dbReference type="RefSeq" id="WP_261380328.1">
    <property type="nucleotide sequence ID" value="NZ_VIVL01000005.1"/>
</dbReference>
<dbReference type="Gene3D" id="1.10.357.10">
    <property type="entry name" value="Tetracycline Repressor, domain 2"/>
    <property type="match status" value="1"/>
</dbReference>
<dbReference type="Pfam" id="PF14246">
    <property type="entry name" value="TetR_C_7"/>
    <property type="match status" value="1"/>
</dbReference>
<evidence type="ECO:0000313" key="2">
    <source>
        <dbReference type="EMBL" id="TWD85849.1"/>
    </source>
</evidence>
<dbReference type="Proteomes" id="UP000319722">
    <property type="component" value="Unassembled WGS sequence"/>
</dbReference>
<gene>
    <name evidence="2" type="ORF">FB547_105361</name>
</gene>
<comment type="caution">
    <text evidence="2">The sequence shown here is derived from an EMBL/GenBank/DDBJ whole genome shotgun (WGS) entry which is preliminary data.</text>
</comment>
<dbReference type="AlphaFoldDB" id="A0A561C3R7"/>